<dbReference type="OrthoDB" id="9133864at2"/>
<reference evidence="14 16" key="2">
    <citation type="submission" date="2019-03" db="EMBL/GenBank/DDBJ databases">
        <title>Genomic Encyclopedia of Type Strains, Phase IV (KMG-IV): sequencing the most valuable type-strain genomes for metagenomic binning, comparative biology and taxonomic classification.</title>
        <authorList>
            <person name="Goeker M."/>
        </authorList>
    </citation>
    <scope>NUCLEOTIDE SEQUENCE [LARGE SCALE GENOMIC DNA]</scope>
    <source>
        <strain evidence="14 16">DSM 3764</strain>
    </source>
</reference>
<dbReference type="PROSITE" id="PS00409">
    <property type="entry name" value="PROKAR_NTER_METHYL"/>
    <property type="match status" value="1"/>
</dbReference>
<dbReference type="RefSeq" id="WP_115227165.1">
    <property type="nucleotide sequence ID" value="NZ_CAWOLO010000002.1"/>
</dbReference>
<keyword evidence="16" id="KW-1185">Reference proteome</keyword>
<evidence type="ECO:0000256" key="10">
    <source>
        <dbReference type="ARBA" id="ARBA00030775"/>
    </source>
</evidence>
<protein>
    <recommendedName>
        <fullName evidence="2">Type II secretion system protein H</fullName>
    </recommendedName>
    <alternativeName>
        <fullName evidence="10">General secretion pathway protein H</fullName>
    </alternativeName>
</protein>
<keyword evidence="8 11" id="KW-0472">Membrane</keyword>
<evidence type="ECO:0000256" key="5">
    <source>
        <dbReference type="ARBA" id="ARBA00022519"/>
    </source>
</evidence>
<dbReference type="Proteomes" id="UP000295794">
    <property type="component" value="Unassembled WGS sequence"/>
</dbReference>
<comment type="subcellular location">
    <subcellularLocation>
        <location evidence="1">Cell inner membrane</location>
        <topology evidence="1">Single-pass membrane protein</topology>
    </subcellularLocation>
</comment>
<dbReference type="EMBL" id="SMBT01000002">
    <property type="protein sequence ID" value="TCU89519.1"/>
    <property type="molecule type" value="Genomic_DNA"/>
</dbReference>
<keyword evidence="5" id="KW-0997">Cell inner membrane</keyword>
<dbReference type="Gene3D" id="3.55.40.10">
    <property type="entry name" value="minor pseudopilin epsh domain"/>
    <property type="match status" value="1"/>
</dbReference>
<dbReference type="Proteomes" id="UP000255108">
    <property type="component" value="Unassembled WGS sequence"/>
</dbReference>
<dbReference type="GO" id="GO:0005886">
    <property type="term" value="C:plasma membrane"/>
    <property type="evidence" value="ECO:0007669"/>
    <property type="project" value="UniProtKB-SubCell"/>
</dbReference>
<evidence type="ECO:0000256" key="2">
    <source>
        <dbReference type="ARBA" id="ARBA00021549"/>
    </source>
</evidence>
<dbReference type="InterPro" id="IPR049875">
    <property type="entry name" value="TypeII_GspH"/>
</dbReference>
<sequence>MKAMVQRGFTLIEILVVLSIIGIIMGLAVVRLDLSDGQRVEREASRLASLFESARDEAITSGQAIAWSSDGLGYQFWLQDAQNNWQSIATHDLLNPRVLEEVRVESFAVNLREQRLGERLVFEPSGVNAPFRLQLRLNNSRLELQGDVMGRVEVHQADASAPAALPHA</sequence>
<evidence type="ECO:0000259" key="12">
    <source>
        <dbReference type="Pfam" id="PF12019"/>
    </source>
</evidence>
<name>A0A377Q8J5_9NEIS</name>
<feature type="domain" description="General secretion pathway GspH" evidence="12">
    <location>
        <begin position="43"/>
        <end position="142"/>
    </location>
</feature>
<dbReference type="InterPro" id="IPR022346">
    <property type="entry name" value="T2SS_GspH"/>
</dbReference>
<dbReference type="GO" id="GO:0015628">
    <property type="term" value="P:protein secretion by the type II secretion system"/>
    <property type="evidence" value="ECO:0007669"/>
    <property type="project" value="InterPro"/>
</dbReference>
<feature type="transmembrane region" description="Helical" evidence="11">
    <location>
        <begin position="12"/>
        <end position="32"/>
    </location>
</feature>
<dbReference type="AlphaFoldDB" id="A0A377Q8J5"/>
<dbReference type="GO" id="GO:0015627">
    <property type="term" value="C:type II protein secretion system complex"/>
    <property type="evidence" value="ECO:0007669"/>
    <property type="project" value="InterPro"/>
</dbReference>
<gene>
    <name evidence="14" type="ORF">EV682_102431</name>
    <name evidence="13" type="ORF">NCTC11159_01956</name>
</gene>
<accession>A0A377Q8J5</accession>
<evidence type="ECO:0000256" key="1">
    <source>
        <dbReference type="ARBA" id="ARBA00004377"/>
    </source>
</evidence>
<evidence type="ECO:0000256" key="4">
    <source>
        <dbReference type="ARBA" id="ARBA00022481"/>
    </source>
</evidence>
<dbReference type="SUPFAM" id="SSF54523">
    <property type="entry name" value="Pili subunits"/>
    <property type="match status" value="1"/>
</dbReference>
<dbReference type="Pfam" id="PF12019">
    <property type="entry name" value="GspH"/>
    <property type="match status" value="1"/>
</dbReference>
<reference evidence="13 15" key="1">
    <citation type="submission" date="2018-06" db="EMBL/GenBank/DDBJ databases">
        <authorList>
            <consortium name="Pathogen Informatics"/>
            <person name="Doyle S."/>
        </authorList>
    </citation>
    <scope>NUCLEOTIDE SEQUENCE [LARGE SCALE GENOMIC DNA]</scope>
    <source>
        <strain evidence="13 15">NCTC11159</strain>
    </source>
</reference>
<evidence type="ECO:0000313" key="15">
    <source>
        <dbReference type="Proteomes" id="UP000255108"/>
    </source>
</evidence>
<keyword evidence="7 11" id="KW-1133">Transmembrane helix</keyword>
<keyword evidence="6 11" id="KW-0812">Transmembrane</keyword>
<evidence type="ECO:0000256" key="8">
    <source>
        <dbReference type="ARBA" id="ARBA00023136"/>
    </source>
</evidence>
<dbReference type="EMBL" id="UGHR01000001">
    <property type="protein sequence ID" value="STQ90889.1"/>
    <property type="molecule type" value="Genomic_DNA"/>
</dbReference>
<evidence type="ECO:0000256" key="9">
    <source>
        <dbReference type="ARBA" id="ARBA00025772"/>
    </source>
</evidence>
<comment type="similarity">
    <text evidence="9">Belongs to the GSP H family.</text>
</comment>
<evidence type="ECO:0000313" key="16">
    <source>
        <dbReference type="Proteomes" id="UP000295794"/>
    </source>
</evidence>
<dbReference type="InterPro" id="IPR012902">
    <property type="entry name" value="N_methyl_site"/>
</dbReference>
<keyword evidence="4" id="KW-0488">Methylation</keyword>
<evidence type="ECO:0000313" key="13">
    <source>
        <dbReference type="EMBL" id="STQ90889.1"/>
    </source>
</evidence>
<organism evidence="13 15">
    <name type="scientific">Iodobacter fluviatilis</name>
    <dbReference type="NCBI Taxonomy" id="537"/>
    <lineage>
        <taxon>Bacteria</taxon>
        <taxon>Pseudomonadati</taxon>
        <taxon>Pseudomonadota</taxon>
        <taxon>Betaproteobacteria</taxon>
        <taxon>Neisseriales</taxon>
        <taxon>Chitinibacteraceae</taxon>
        <taxon>Iodobacter</taxon>
    </lineage>
</organism>
<evidence type="ECO:0000256" key="11">
    <source>
        <dbReference type="SAM" id="Phobius"/>
    </source>
</evidence>
<proteinExistence type="inferred from homology"/>
<dbReference type="NCBIfam" id="TIGR01708">
    <property type="entry name" value="typeII_sec_gspH"/>
    <property type="match status" value="1"/>
</dbReference>
<dbReference type="NCBIfam" id="TIGR02532">
    <property type="entry name" value="IV_pilin_GFxxxE"/>
    <property type="match status" value="1"/>
</dbReference>
<dbReference type="InterPro" id="IPR045584">
    <property type="entry name" value="Pilin-like"/>
</dbReference>
<evidence type="ECO:0000256" key="6">
    <source>
        <dbReference type="ARBA" id="ARBA00022692"/>
    </source>
</evidence>
<dbReference type="Pfam" id="PF07963">
    <property type="entry name" value="N_methyl"/>
    <property type="match status" value="1"/>
</dbReference>
<evidence type="ECO:0000256" key="3">
    <source>
        <dbReference type="ARBA" id="ARBA00022475"/>
    </source>
</evidence>
<keyword evidence="3" id="KW-1003">Cell membrane</keyword>
<evidence type="ECO:0000256" key="7">
    <source>
        <dbReference type="ARBA" id="ARBA00022989"/>
    </source>
</evidence>
<evidence type="ECO:0000313" key="14">
    <source>
        <dbReference type="EMBL" id="TCU89519.1"/>
    </source>
</evidence>